<organism evidence="1 2">
    <name type="scientific">Brachionus plicatilis</name>
    <name type="common">Marine rotifer</name>
    <name type="synonym">Brachionus muelleri</name>
    <dbReference type="NCBI Taxonomy" id="10195"/>
    <lineage>
        <taxon>Eukaryota</taxon>
        <taxon>Metazoa</taxon>
        <taxon>Spiralia</taxon>
        <taxon>Gnathifera</taxon>
        <taxon>Rotifera</taxon>
        <taxon>Eurotatoria</taxon>
        <taxon>Monogononta</taxon>
        <taxon>Pseudotrocha</taxon>
        <taxon>Ploima</taxon>
        <taxon>Brachionidae</taxon>
        <taxon>Brachionus</taxon>
    </lineage>
</organism>
<dbReference type="EMBL" id="REGN01002394">
    <property type="protein sequence ID" value="RNA28447.1"/>
    <property type="molecule type" value="Genomic_DNA"/>
</dbReference>
<reference evidence="1 2" key="1">
    <citation type="journal article" date="2018" name="Sci. Rep.">
        <title>Genomic signatures of local adaptation to the degree of environmental predictability in rotifers.</title>
        <authorList>
            <person name="Franch-Gras L."/>
            <person name="Hahn C."/>
            <person name="Garcia-Roger E.M."/>
            <person name="Carmona M.J."/>
            <person name="Serra M."/>
            <person name="Gomez A."/>
        </authorList>
    </citation>
    <scope>NUCLEOTIDE SEQUENCE [LARGE SCALE GENOMIC DNA]</scope>
    <source>
        <strain evidence="1">HYR1</strain>
    </source>
</reference>
<accession>A0A3M7RYP0</accession>
<proteinExistence type="predicted"/>
<dbReference type="AlphaFoldDB" id="A0A3M7RYP0"/>
<gene>
    <name evidence="1" type="ORF">BpHYR1_037628</name>
</gene>
<protein>
    <submittedName>
        <fullName evidence="1">Uncharacterized protein</fullName>
    </submittedName>
</protein>
<evidence type="ECO:0000313" key="1">
    <source>
        <dbReference type="EMBL" id="RNA28447.1"/>
    </source>
</evidence>
<keyword evidence="2" id="KW-1185">Reference proteome</keyword>
<comment type="caution">
    <text evidence="1">The sequence shown here is derived from an EMBL/GenBank/DDBJ whole genome shotgun (WGS) entry which is preliminary data.</text>
</comment>
<dbReference type="Proteomes" id="UP000276133">
    <property type="component" value="Unassembled WGS sequence"/>
</dbReference>
<sequence>MKNGRLFRILELRFKRYFLYKFFGSSEAKKILLKFKSVVPAIKSNQCETVLKKVLADNQMLNFFFKLQLEFLLPDQWLLAANSCLLF</sequence>
<evidence type="ECO:0000313" key="2">
    <source>
        <dbReference type="Proteomes" id="UP000276133"/>
    </source>
</evidence>
<name>A0A3M7RYP0_BRAPC</name>